<protein>
    <submittedName>
        <fullName evidence="1">Coenzyme F420-reducing hydrogenase beta subunit</fullName>
    </submittedName>
</protein>
<keyword evidence="2" id="KW-1185">Reference proteome</keyword>
<reference evidence="1 2" key="1">
    <citation type="submission" date="2024-02" db="EMBL/GenBank/DDBJ databases">
        <title>Adaptive strategies in a cosmopolitan and abundant soil bacterium.</title>
        <authorList>
            <person name="Carini P."/>
        </authorList>
    </citation>
    <scope>NUCLEOTIDE SEQUENCE [LARGE SCALE GENOMIC DNA]</scope>
    <source>
        <strain evidence="1 2">AZCC 1608</strain>
    </source>
</reference>
<accession>A0ABU8BMC7</accession>
<gene>
    <name evidence="1" type="ORF">V1286_006780</name>
</gene>
<name>A0ABU8BMC7_9BRAD</name>
<dbReference type="EMBL" id="JAZHRV010000001">
    <property type="protein sequence ID" value="MEH2559251.1"/>
    <property type="molecule type" value="Genomic_DNA"/>
</dbReference>
<evidence type="ECO:0000313" key="1">
    <source>
        <dbReference type="EMBL" id="MEH2559251.1"/>
    </source>
</evidence>
<organism evidence="1 2">
    <name type="scientific">Bradyrhizobium algeriense</name>
    <dbReference type="NCBI Taxonomy" id="634784"/>
    <lineage>
        <taxon>Bacteria</taxon>
        <taxon>Pseudomonadati</taxon>
        <taxon>Pseudomonadota</taxon>
        <taxon>Alphaproteobacteria</taxon>
        <taxon>Hyphomicrobiales</taxon>
        <taxon>Nitrobacteraceae</taxon>
        <taxon>Bradyrhizobium</taxon>
    </lineage>
</organism>
<proteinExistence type="predicted"/>
<evidence type="ECO:0000313" key="2">
    <source>
        <dbReference type="Proteomes" id="UP001364224"/>
    </source>
</evidence>
<sequence length="54" mass="6425">MRLEPRCSHCDSEDPKIISLRNPAFERYCGRFCLDKGHENFIRWIRRTNAEVAS</sequence>
<dbReference type="Proteomes" id="UP001364224">
    <property type="component" value="Unassembled WGS sequence"/>
</dbReference>
<comment type="caution">
    <text evidence="1">The sequence shown here is derived from an EMBL/GenBank/DDBJ whole genome shotgun (WGS) entry which is preliminary data.</text>
</comment>